<feature type="region of interest" description="N-terminal hotdog fold" evidence="9">
    <location>
        <begin position="2576"/>
        <end position="2708"/>
    </location>
</feature>
<dbReference type="InterPro" id="IPR015083">
    <property type="entry name" value="NorB/c/GfsB-D-like_docking"/>
</dbReference>
<gene>
    <name evidence="14" type="ORF">F8566_44905</name>
</gene>
<dbReference type="Pfam" id="PF21089">
    <property type="entry name" value="PKS_DH_N"/>
    <property type="match status" value="2"/>
</dbReference>
<dbReference type="Gene3D" id="3.10.129.110">
    <property type="entry name" value="Polyketide synthase dehydratase"/>
    <property type="match status" value="2"/>
</dbReference>
<feature type="domain" description="Ketosynthase family 3 (KS3)" evidence="12">
    <location>
        <begin position="34"/>
        <end position="445"/>
    </location>
</feature>
<dbReference type="InterPro" id="IPR020841">
    <property type="entry name" value="PKS_Beta-ketoAc_synthase_dom"/>
</dbReference>
<dbReference type="PANTHER" id="PTHR43775:SF51">
    <property type="entry name" value="INACTIVE PHENOLPHTHIOCEROL SYNTHESIS POLYKETIDE SYNTHASE TYPE I PKS1-RELATED"/>
    <property type="match status" value="1"/>
</dbReference>
<feature type="active site" description="Proton donor; for dehydratase activity" evidence="9">
    <location>
        <position position="1093"/>
    </location>
</feature>
<dbReference type="EMBL" id="WBMT01000030">
    <property type="protein sequence ID" value="KAB2340336.1"/>
    <property type="molecule type" value="Genomic_DNA"/>
</dbReference>
<dbReference type="SUPFAM" id="SSF51735">
    <property type="entry name" value="NAD(P)-binding Rossmann-fold domains"/>
    <property type="match status" value="4"/>
</dbReference>
<organism evidence="14 15">
    <name type="scientific">Actinomadura rudentiformis</name>
    <dbReference type="NCBI Taxonomy" id="359158"/>
    <lineage>
        <taxon>Bacteria</taxon>
        <taxon>Bacillati</taxon>
        <taxon>Actinomycetota</taxon>
        <taxon>Actinomycetes</taxon>
        <taxon>Streptosporangiales</taxon>
        <taxon>Thermomonosporaceae</taxon>
        <taxon>Actinomadura</taxon>
    </lineage>
</organism>
<protein>
    <submittedName>
        <fullName evidence="14">SDR family NAD(P)-dependent oxidoreductase</fullName>
    </submittedName>
</protein>
<feature type="domain" description="Ketosynthase family 3 (KS3)" evidence="12">
    <location>
        <begin position="1677"/>
        <end position="2098"/>
    </location>
</feature>
<evidence type="ECO:0000256" key="3">
    <source>
        <dbReference type="ARBA" id="ARBA00022450"/>
    </source>
</evidence>
<dbReference type="InterPro" id="IPR020807">
    <property type="entry name" value="PKS_DH"/>
</dbReference>
<evidence type="ECO:0000256" key="6">
    <source>
        <dbReference type="ARBA" id="ARBA00023194"/>
    </source>
</evidence>
<accession>A0A6H9YN93</accession>
<dbReference type="InterPro" id="IPR016036">
    <property type="entry name" value="Malonyl_transacylase_ACP-bd"/>
</dbReference>
<dbReference type="PROSITE" id="PS52019">
    <property type="entry name" value="PKS_MFAS_DH"/>
    <property type="match status" value="2"/>
</dbReference>
<dbReference type="InterPro" id="IPR042104">
    <property type="entry name" value="PKS_dehydratase_sf"/>
</dbReference>
<evidence type="ECO:0000256" key="5">
    <source>
        <dbReference type="ARBA" id="ARBA00022679"/>
    </source>
</evidence>
<dbReference type="PROSITE" id="PS52004">
    <property type="entry name" value="KS3_2"/>
    <property type="match status" value="2"/>
</dbReference>
<keyword evidence="8" id="KW-0012">Acyltransferase</keyword>
<dbReference type="GO" id="GO:0004315">
    <property type="term" value="F:3-oxoacyl-[acyl-carrier-protein] synthase activity"/>
    <property type="evidence" value="ECO:0007669"/>
    <property type="project" value="InterPro"/>
</dbReference>
<dbReference type="InterPro" id="IPR057326">
    <property type="entry name" value="KR_dom"/>
</dbReference>
<feature type="active site" description="Proton donor; for dehydratase activity" evidence="9">
    <location>
        <position position="2783"/>
    </location>
</feature>
<keyword evidence="5" id="KW-0808">Transferase</keyword>
<comment type="cofactor">
    <cofactor evidence="1">
        <name>pantetheine 4'-phosphate</name>
        <dbReference type="ChEBI" id="CHEBI:47942"/>
    </cofactor>
</comment>
<dbReference type="SUPFAM" id="SSF52151">
    <property type="entry name" value="FabD/lysophospholipase-like"/>
    <property type="match status" value="2"/>
</dbReference>
<evidence type="ECO:0000256" key="7">
    <source>
        <dbReference type="ARBA" id="ARBA00023268"/>
    </source>
</evidence>
<dbReference type="InterPro" id="IPR050091">
    <property type="entry name" value="PKS_NRPS_Biosynth_Enz"/>
</dbReference>
<dbReference type="InterPro" id="IPR014043">
    <property type="entry name" value="Acyl_transferase_dom"/>
</dbReference>
<feature type="domain" description="PKS/mFAS DH" evidence="13">
    <location>
        <begin position="894"/>
        <end position="1168"/>
    </location>
</feature>
<dbReference type="Pfam" id="PF16197">
    <property type="entry name" value="KAsynt_C_assoc"/>
    <property type="match status" value="2"/>
</dbReference>
<dbReference type="InterPro" id="IPR055123">
    <property type="entry name" value="SpnB-like_Rossmann"/>
</dbReference>
<evidence type="ECO:0000256" key="4">
    <source>
        <dbReference type="ARBA" id="ARBA00022553"/>
    </source>
</evidence>
<dbReference type="Pfam" id="PF08659">
    <property type="entry name" value="KR"/>
    <property type="match status" value="2"/>
</dbReference>
<evidence type="ECO:0000256" key="2">
    <source>
        <dbReference type="ARBA" id="ARBA00004792"/>
    </source>
</evidence>
<dbReference type="InterPro" id="IPR016035">
    <property type="entry name" value="Acyl_Trfase/lysoPLipase"/>
</dbReference>
<dbReference type="InterPro" id="IPR049552">
    <property type="entry name" value="PKS_DH_N"/>
</dbReference>
<dbReference type="GO" id="GO:0006633">
    <property type="term" value="P:fatty acid biosynthetic process"/>
    <property type="evidence" value="ECO:0007669"/>
    <property type="project" value="InterPro"/>
</dbReference>
<dbReference type="FunFam" id="3.40.47.10:FF:000019">
    <property type="entry name" value="Polyketide synthase type I"/>
    <property type="match status" value="2"/>
</dbReference>
<dbReference type="InterPro" id="IPR036736">
    <property type="entry name" value="ACP-like_sf"/>
</dbReference>
<feature type="active site" description="Proton acceptor; for dehydratase activity" evidence="9">
    <location>
        <position position="2608"/>
    </location>
</feature>
<feature type="region of interest" description="Disordered" evidence="10">
    <location>
        <begin position="985"/>
        <end position="1019"/>
    </location>
</feature>
<dbReference type="InterPro" id="IPR049551">
    <property type="entry name" value="PKS_DH_C"/>
</dbReference>
<dbReference type="Pfam" id="PF02801">
    <property type="entry name" value="Ketoacyl-synt_C"/>
    <property type="match status" value="2"/>
</dbReference>
<dbReference type="InterPro" id="IPR032821">
    <property type="entry name" value="PKS_assoc"/>
</dbReference>
<dbReference type="FunFam" id="1.10.1200.10:FF:000007">
    <property type="entry name" value="Probable polyketide synthase pks17"/>
    <property type="match status" value="1"/>
</dbReference>
<dbReference type="InterPro" id="IPR018201">
    <property type="entry name" value="Ketoacyl_synth_AS"/>
</dbReference>
<dbReference type="InterPro" id="IPR020802">
    <property type="entry name" value="TesA-like"/>
</dbReference>
<dbReference type="InterPro" id="IPR006162">
    <property type="entry name" value="Ppantetheine_attach_site"/>
</dbReference>
<feature type="region of interest" description="C-terminal hotdog fold" evidence="9">
    <location>
        <begin position="2720"/>
        <end position="2859"/>
    </location>
</feature>
<evidence type="ECO:0000259" key="11">
    <source>
        <dbReference type="PROSITE" id="PS50075"/>
    </source>
</evidence>
<dbReference type="OrthoDB" id="4537517at2"/>
<keyword evidence="15" id="KW-1185">Reference proteome</keyword>
<dbReference type="GO" id="GO:0033068">
    <property type="term" value="P:macrolide biosynthetic process"/>
    <property type="evidence" value="ECO:0007669"/>
    <property type="project" value="UniProtKB-ARBA"/>
</dbReference>
<dbReference type="Pfam" id="PF00550">
    <property type="entry name" value="PP-binding"/>
    <property type="match status" value="2"/>
</dbReference>
<dbReference type="InterPro" id="IPR049900">
    <property type="entry name" value="PKS_mFAS_DH"/>
</dbReference>
<dbReference type="SUPFAM" id="SSF53474">
    <property type="entry name" value="alpha/beta-Hydrolases"/>
    <property type="match status" value="1"/>
</dbReference>
<dbReference type="Pfam" id="PF00698">
    <property type="entry name" value="Acyl_transf_1"/>
    <property type="match status" value="2"/>
</dbReference>
<dbReference type="Pfam" id="PF00975">
    <property type="entry name" value="Thioesterase"/>
    <property type="match status" value="1"/>
</dbReference>
<dbReference type="InterPro" id="IPR020806">
    <property type="entry name" value="PKS_PP-bd"/>
</dbReference>
<name>A0A6H9YN93_9ACTN</name>
<dbReference type="GO" id="GO:0004312">
    <property type="term" value="F:fatty acid synthase activity"/>
    <property type="evidence" value="ECO:0007669"/>
    <property type="project" value="TreeGrafter"/>
</dbReference>
<dbReference type="InterPro" id="IPR013968">
    <property type="entry name" value="PKS_KR"/>
</dbReference>
<proteinExistence type="predicted"/>
<feature type="region of interest" description="C-terminal hotdog fold" evidence="9">
    <location>
        <begin position="1031"/>
        <end position="1168"/>
    </location>
</feature>
<keyword evidence="3" id="KW-0596">Phosphopantetheine</keyword>
<evidence type="ECO:0000259" key="12">
    <source>
        <dbReference type="PROSITE" id="PS52004"/>
    </source>
</evidence>
<feature type="domain" description="Carrier" evidence="11">
    <location>
        <begin position="1582"/>
        <end position="1657"/>
    </location>
</feature>
<dbReference type="SUPFAM" id="SSF55048">
    <property type="entry name" value="Probable ACP-binding domain of malonyl-CoA ACP transacylase"/>
    <property type="match status" value="2"/>
</dbReference>
<dbReference type="SUPFAM" id="SSF47336">
    <property type="entry name" value="ACP-like"/>
    <property type="match status" value="2"/>
</dbReference>
<comment type="caution">
    <text evidence="14">The sequence shown here is derived from an EMBL/GenBank/DDBJ whole genome shotgun (WGS) entry which is preliminary data.</text>
</comment>
<evidence type="ECO:0000256" key="10">
    <source>
        <dbReference type="SAM" id="MobiDB-lite"/>
    </source>
</evidence>
<sequence length="3645" mass="381772">MNKPDERVVAALRASMKETERLREQNTRLTEAQREPIAIVGMACRFPGGVTTPGELWRLLADGGDGVGEFPADRGWDLDRLFAGDGRPGTSAVREGGFLHEAPEFDADFFGISPREALLMDPQQRLLLETSWEAMERAGIDPHRLKGSQTGVFAGVMYHNYPGSYGSSGVVSGRLAYTFGLEGPAVTVDTACSSSLVTLHMAVQALRRGECSLALAGGVTVMATPRTFIEFSMDGTLSGDGRCRAFAESADGTGWSEGAGMVLVERLSDARRLGHPILAVIRGSAVNQDGASNGMTAPNGPAQQRVIKQALADAGLTADQVDAVEAHGTATVLGDPIEAQALLATYGRERPGDRPLWLGAVKSNLGHTQAAAGVAGVIKMVEALRNGLLPKTLHVDEPSRHVDWAEGQVRLLTEPVPWGRNGHLRRAGVSSFGLSGTNAHVILEEAPEAKDDAPPVLPRPGAGIPWVLSARSRAALRAQARRLLTHATGADAAPADIGLSLATTRASFEHRAVIVGTDRDTLLDGVQALADGTEAPGLFQGLVRGEPETAFVFSGQGSQRLGMGRELYEAFPAFADVFDAVDAEFPFSLHEVVGEERLNQTAYTQAALFAIEVALYRLVESWGVRPDRLAGHSIGELAAAHVAGVWSLPDAARLVEARGRLMQGLPAGGAMVAIAASEETVRPLLTAGVDIAAVNGPSSVVISGAEAEVLKVAEQCARTKRLDVSHAFHSALMEPMLAEFRQVAESVTYQAPMLPAVSTVTGERVTAADWGTPEYWVRQIRQAVRFHDAITNLKAEGVNRFLEIGPDGTLTGLIDDAVAVPALRRDRPEEEGLTAALARLHVAGVSPDWALFFADRGARLTDLPTYAFQRKRFWLEPSSAESDPAAMGLTRVDHPLLGAAVEMADGAGLLFSSRLSAETHPWLAGHRVGDAVLLPGAAFVELAVRAGDEVGCGRIEELTIGAPLVLPECGSVRLQVVLGGPDESGTRPVSVYSRPDGTGTEAPWTRHATGILTPGGRREPEDLTAWPPAGAEPVAVEGLYDDLATTGLIYGEAFQGLRAAWRTTGGEIFAEVGLPGHVREQAEEYGLHPAVLDAALHAIALTGGGDGEVTVPFAWSGFELYATGAADLRVRVKRNDDGVSLDLADSAGRPVASVRSLVLRALPEQRATTRDPLYRIDWVQRAMPAAGAGPEPELLRVRHDTGIRAVLEAVRSWVTAEGSGTLVVLTEGAVAMPGEDVPNLAGATAWGLVRSAQTEHPGRIVLVDTDAEQDAITLLPGILESGEGSVMVRDGVIRVPRLTTAPASGSGTPDFGDGTVLVTGGTGALGRLVARHLVERHGVRRILLVSRSGAAAEGAEELRAELTGLGAEAGIEACDLADRDAADRLLSNRRISAVVHCAGILDDGVITALTPERLDAVLRPKVDAARNLHELTRDHEVKAFVLFSSAAGLFGAPGQANYAAANAFLDALAQHRRANGLPAQSLAWGQWADAGGMDAADAGSRRSGGGILALTGDEGLSLFDKAMAVDEAVLVPVRLDMAELRSAPGELPDLLRGLVPATRRTAADREDGLAVLAGLSPEERFDALQEMVRGHVAAVLGHSSPQAVDVDRAFQDLGFDSLTAVDLRNRLSGATGAQLPATIVFDHPTASALTAYLQEVLAGAEEEPGDTGLVVTEAADDEPIAIVGMSCRFPGGVASPEDLWRLVATGADGISAFPADRGWDLDSWFGDGPGTTAQPQGGFVAGATDFDAGFFGISPNEAVMMDPQQRMLLEASWEAIERAGIDPVSLRGTPTGVFAGVMQADYDPGMFGTFDHAAGFRSVSMGISIVSGRVAYALGLEGPAVSVDTACSSSLVALHWAIQALRRGECSLALAGGVTAIASPNVFVGFEQASGLATDGRCKAFGAGADGVGWAEGVGVLVVERLSDARRNGHQVLAVVRGSAVNQDGASNGLTAPNGPSQERVIRRALAVAGLTPDDVDAVEAHGTGTTLGDPIEAQALLATYGKDRDRPLFLGSVKSNLGHTQAAAGVAGVIKTVMALRTGELPKTLHADEPTPHVDWSTGNVALLTETIPWPDTGRPRRAGVSSFGLSGTNVHTILEQAPEPEPRPEAPVPPSEDDGAALPLLLSARSRDAVPAQAGRLLAHLAERPEESLLDVAYSLATGRSPDKHRAVVVGAGRDELISTLSALAQDDPAPGLVRAEARPGGRTAFLFAGQGTQRPGMGQELYEAFPVFAEAFDDVCARFDRFLDRPLREVMFAEEGSVQARLLDQTTFTQAALFALEVAMFRLMESWGVRPDYLAGHSVGELAAAHVAGVLSLKDAVKLTATRGQLMQELPAACAVVEIQATEDEVRPTLTDGTDIAAVNGPEAVVVSGDEDEVLDIVAHWDGRDRATRRLPIKRPVHSPLVEEMLDELFDTADELSYEPPEIPIVSTVTGEVIAPDDLCDPEYWVDQVRQAVRFMDAVRTLEAAGVDRFVEIGPGGALSGMARQCLTGASGDATLIPVLRKGRPEAVAALTAAGTLHATGLDLDWKRLFAGRGARRVTLPPYAFHRQRFWPEMDAMWADGELSAAGVDPTAHPLAGGVVRLAGSGGAVLTGRLSTGSQPWLADHAVGGAAIVPGAALVEITRQAGDQVGCGRIDELTLEAPLVLPERGGVQLQVTVEDPDGTGTAAVTIYSRPEGGGEGTRDDWTRDDWTRHAAGIVSAATAPVPASRTAWPPEGAEPIETEGLYEAFADAGLAYGPSFRGLTAAWRAADSGEIFAEVALPEEASWQAGRFGLHPAALDAALHAIGLSDGVTVESAMPFAWSGVEFFSTGADRLRVRVTPTAPDAVSVELDDQSGAPVARVGSLVLRPAGATGAASTGHRHLYTWTWTPITLAPPADAVTDVTVLEVSGMASHEVLTALQDWIAEERPGRFTVVTRGAVALDGEDVLDLTGAAVWGLVRSAQSEDPDRFLLVDADNDPAELLPGLVATGEPQAVIRNGVVHGARLARPAPVDGPASGTFNSGGTTLITGASGTLGGLLARHLVTEHGVRHLVLASRSGGGTDLAAELRERGAEVTLAACDVADRAAVDELIEQIPADRPLTAVVHAAAVLDDGVLTSLTRDRMEAVLRPKADAALVLHEATAHLDLSAFVLFSSAAGLFGTPGQGNYAAANAFLTGLAAHRRALGLPAQALAWGLWSETSELTGGLADADRARIARDGMRALTAQEGLALFDAALARPEPLLIPIKLDRGAASEGEVPHLLRDLVTTGRSSATAAEGAEGTGVDVAGLDERGLCDLVRDYSAALLGHAGGEAIDPHRHFLESGFDSLVAVELRNRLNAATGLRLPATVVFDHRTPAELAAHLRSKLGAVTTADPQAAPDPAAETLRDLFREAVHAGKLSEGLDMLRAVAAVRPSFGASTGSASAQAVTLAEAAGRPRLLCLSTPMAMGSPYQHVKLAGHLRGTHEVAGLPVPGFVTGERLPESVEALVTVLAGSVLDAAGDDPFVLLGYSSGGLLAHAVAERLEQSGRGPAGVVLIDTYTVAHTADHDDEGEFLDSMEELATGLLEREASYGPFDTAKLSAMARYIDLMPEIPIGALEAPVLFVRPEDPINPEAAAGGDGWRNGWATAETVLTVPGDHFTIVEDRVSTTAEAIEGWLTARA</sequence>
<dbReference type="CDD" id="cd08956">
    <property type="entry name" value="KR_3_FAS_SDR_x"/>
    <property type="match status" value="2"/>
</dbReference>
<keyword evidence="6" id="KW-0045">Antibiotic biosynthesis</keyword>
<dbReference type="Gene3D" id="3.40.366.10">
    <property type="entry name" value="Malonyl-Coenzyme A Acyl Carrier Protein, domain 2"/>
    <property type="match status" value="2"/>
</dbReference>
<dbReference type="Pfam" id="PF22953">
    <property type="entry name" value="SpnB_Rossmann"/>
    <property type="match status" value="2"/>
</dbReference>
<dbReference type="SMART" id="SM00824">
    <property type="entry name" value="PKS_TE"/>
    <property type="match status" value="1"/>
</dbReference>
<evidence type="ECO:0000256" key="9">
    <source>
        <dbReference type="PROSITE-ProRule" id="PRU01363"/>
    </source>
</evidence>
<feature type="active site" description="Proton acceptor; for dehydratase activity" evidence="9">
    <location>
        <position position="926"/>
    </location>
</feature>
<dbReference type="InterPro" id="IPR009081">
    <property type="entry name" value="PP-bd_ACP"/>
</dbReference>
<dbReference type="PANTHER" id="PTHR43775">
    <property type="entry name" value="FATTY ACID SYNTHASE"/>
    <property type="match status" value="1"/>
</dbReference>
<dbReference type="InterPro" id="IPR036291">
    <property type="entry name" value="NAD(P)-bd_dom_sf"/>
</dbReference>
<dbReference type="InterPro" id="IPR001031">
    <property type="entry name" value="Thioesterase"/>
</dbReference>
<evidence type="ECO:0000259" key="13">
    <source>
        <dbReference type="PROSITE" id="PS52019"/>
    </source>
</evidence>
<dbReference type="Gene3D" id="3.30.70.3290">
    <property type="match status" value="2"/>
</dbReference>
<dbReference type="InterPro" id="IPR014030">
    <property type="entry name" value="Ketoacyl_synth_N"/>
</dbReference>
<dbReference type="GO" id="GO:0031177">
    <property type="term" value="F:phosphopantetheine binding"/>
    <property type="evidence" value="ECO:0007669"/>
    <property type="project" value="InterPro"/>
</dbReference>
<dbReference type="Gene3D" id="1.10.1200.10">
    <property type="entry name" value="ACP-like"/>
    <property type="match status" value="2"/>
</dbReference>
<dbReference type="Gene3D" id="3.40.50.720">
    <property type="entry name" value="NAD(P)-binding Rossmann-like Domain"/>
    <property type="match status" value="2"/>
</dbReference>
<feature type="region of interest" description="N-terminal hotdog fold" evidence="9">
    <location>
        <begin position="894"/>
        <end position="1019"/>
    </location>
</feature>
<dbReference type="Proteomes" id="UP000468735">
    <property type="component" value="Unassembled WGS sequence"/>
</dbReference>
<dbReference type="SMART" id="SM00826">
    <property type="entry name" value="PKS_DH"/>
    <property type="match status" value="2"/>
</dbReference>
<dbReference type="Gene3D" id="3.40.47.10">
    <property type="match status" value="2"/>
</dbReference>
<evidence type="ECO:0000313" key="14">
    <source>
        <dbReference type="EMBL" id="KAB2340336.1"/>
    </source>
</evidence>
<dbReference type="InterPro" id="IPR016039">
    <property type="entry name" value="Thiolase-like"/>
</dbReference>
<dbReference type="SMART" id="SM00827">
    <property type="entry name" value="PKS_AT"/>
    <property type="match status" value="2"/>
</dbReference>
<dbReference type="InterPro" id="IPR001227">
    <property type="entry name" value="Ac_transferase_dom_sf"/>
</dbReference>
<evidence type="ECO:0000256" key="1">
    <source>
        <dbReference type="ARBA" id="ARBA00001957"/>
    </source>
</evidence>
<dbReference type="SMART" id="SM00822">
    <property type="entry name" value="PKS_KR"/>
    <property type="match status" value="2"/>
</dbReference>
<evidence type="ECO:0000313" key="15">
    <source>
        <dbReference type="Proteomes" id="UP000468735"/>
    </source>
</evidence>
<dbReference type="PROSITE" id="PS50075">
    <property type="entry name" value="CARRIER"/>
    <property type="match status" value="2"/>
</dbReference>
<evidence type="ECO:0000256" key="8">
    <source>
        <dbReference type="ARBA" id="ARBA00023315"/>
    </source>
</evidence>
<dbReference type="InterPro" id="IPR014031">
    <property type="entry name" value="Ketoacyl_synth_C"/>
</dbReference>
<dbReference type="Pfam" id="PF08990">
    <property type="entry name" value="Docking"/>
    <property type="match status" value="1"/>
</dbReference>
<comment type="pathway">
    <text evidence="2">Antibiotic biosynthesis.</text>
</comment>
<reference evidence="14 15" key="1">
    <citation type="submission" date="2019-09" db="EMBL/GenBank/DDBJ databases">
        <title>Actinomadura physcomitrii sp. nov., a novel actinomycete isolated from moss [Physcomitrium sphaericum (Ludw) Fuernr].</title>
        <authorList>
            <person name="Zhuang X."/>
            <person name="Liu C."/>
        </authorList>
    </citation>
    <scope>NUCLEOTIDE SEQUENCE [LARGE SCALE GENOMIC DNA]</scope>
    <source>
        <strain evidence="14 15">HMC1</strain>
    </source>
</reference>
<dbReference type="SMART" id="SM00823">
    <property type="entry name" value="PKS_PP"/>
    <property type="match status" value="2"/>
</dbReference>
<keyword evidence="7" id="KW-0511">Multifunctional enzyme</keyword>
<dbReference type="Gene3D" id="3.40.50.1820">
    <property type="entry name" value="alpha/beta hydrolase"/>
    <property type="match status" value="1"/>
</dbReference>
<feature type="region of interest" description="Disordered" evidence="10">
    <location>
        <begin position="2098"/>
        <end position="2118"/>
    </location>
</feature>
<dbReference type="SMART" id="SM00825">
    <property type="entry name" value="PKS_KS"/>
    <property type="match status" value="2"/>
</dbReference>
<keyword evidence="4" id="KW-0597">Phosphoprotein</keyword>
<dbReference type="SUPFAM" id="SSF53901">
    <property type="entry name" value="Thiolase-like"/>
    <property type="match status" value="2"/>
</dbReference>
<dbReference type="RefSeq" id="WP_151569716.1">
    <property type="nucleotide sequence ID" value="NZ_WBMT01000030.1"/>
</dbReference>
<feature type="domain" description="Carrier" evidence="11">
    <location>
        <begin position="3275"/>
        <end position="3350"/>
    </location>
</feature>
<dbReference type="InterPro" id="IPR029058">
    <property type="entry name" value="AB_hydrolase_fold"/>
</dbReference>
<dbReference type="Pfam" id="PF14765">
    <property type="entry name" value="PS-DH"/>
    <property type="match status" value="2"/>
</dbReference>
<dbReference type="PROSITE" id="PS00606">
    <property type="entry name" value="KS3_1"/>
    <property type="match status" value="2"/>
</dbReference>
<dbReference type="SMART" id="SM01294">
    <property type="entry name" value="PKS_PP_betabranch"/>
    <property type="match status" value="2"/>
</dbReference>
<dbReference type="Pfam" id="PF00109">
    <property type="entry name" value="ketoacyl-synt"/>
    <property type="match status" value="2"/>
</dbReference>
<feature type="domain" description="PKS/mFAS DH" evidence="13">
    <location>
        <begin position="2576"/>
        <end position="2859"/>
    </location>
</feature>
<dbReference type="PROSITE" id="PS00012">
    <property type="entry name" value="PHOSPHOPANTETHEINE"/>
    <property type="match status" value="2"/>
</dbReference>
<dbReference type="CDD" id="cd00833">
    <property type="entry name" value="PKS"/>
    <property type="match status" value="2"/>
</dbReference>